<feature type="compositionally biased region" description="Low complexity" evidence="1">
    <location>
        <begin position="1"/>
        <end position="44"/>
    </location>
</feature>
<keyword evidence="3" id="KW-1185">Reference proteome</keyword>
<reference evidence="2" key="1">
    <citation type="submission" date="2023-10" db="EMBL/GenBank/DDBJ databases">
        <authorList>
            <person name="Chen Y."/>
            <person name="Shah S."/>
            <person name="Dougan E. K."/>
            <person name="Thang M."/>
            <person name="Chan C."/>
        </authorList>
    </citation>
    <scope>NUCLEOTIDE SEQUENCE [LARGE SCALE GENOMIC DNA]</scope>
</reference>
<sequence>MPPCGPRALRAGRALRRPGALPPRRWCAPAAPGAPEAPAAQATAAPPPVAAAPSTSEVSVPSQSSRVRDIVFRGPIADDVEGGGSRYSASVLSMWSNVLPHVRSSFAVHTSLAEAPKPAAPLLMDTLVSKTKALAATTGLAPAHWSPAPAPYYGGQIELAPYQKGQVAAYNWPRVLVPREAAYRFPLDTGHTISGDPYQKIRMRGFTLFPRLQKKTTLMFIFSGQPLSGLWTGLRQWLNEVGDEFSALKDTQVFKLHYEEGWWNRRTHVLTKFQLRRQVKEEEIWSTFVYRSKWKAEYERALHLYNKELPVVLLIRGGSTRSATSGGTRWAFRPARRPPCSAASPSASRRRRRTSRKPCWHEGREQPWPSRGTPCTVCALWPSPSERPCPREALVRPRALWRKRGLCLARARLNLTAMFRLRVLLPEPPAAAYARALSSRQPLERGSGQLGPPLPPGTLVRDRPRRGIGESQSVNYLPRFRFQGPA</sequence>
<feature type="compositionally biased region" description="Low complexity" evidence="1">
    <location>
        <begin position="51"/>
        <end position="64"/>
    </location>
</feature>
<organism evidence="2 3">
    <name type="scientific">Prorocentrum cordatum</name>
    <dbReference type="NCBI Taxonomy" id="2364126"/>
    <lineage>
        <taxon>Eukaryota</taxon>
        <taxon>Sar</taxon>
        <taxon>Alveolata</taxon>
        <taxon>Dinophyceae</taxon>
        <taxon>Prorocentrales</taxon>
        <taxon>Prorocentraceae</taxon>
        <taxon>Prorocentrum</taxon>
    </lineage>
</organism>
<dbReference type="EMBL" id="CAUYUJ010015183">
    <property type="protein sequence ID" value="CAK0850871.1"/>
    <property type="molecule type" value="Genomic_DNA"/>
</dbReference>
<evidence type="ECO:0000313" key="2">
    <source>
        <dbReference type="EMBL" id="CAK0850871.1"/>
    </source>
</evidence>
<feature type="compositionally biased region" description="Low complexity" evidence="1">
    <location>
        <begin position="334"/>
        <end position="347"/>
    </location>
</feature>
<name>A0ABN9TY70_9DINO</name>
<accession>A0ABN9TY70</accession>
<gene>
    <name evidence="2" type="ORF">PCOR1329_LOCUS43163</name>
</gene>
<feature type="region of interest" description="Disordered" evidence="1">
    <location>
        <begin position="436"/>
        <end position="471"/>
    </location>
</feature>
<protein>
    <submittedName>
        <fullName evidence="2">Uncharacterized protein</fullName>
    </submittedName>
</protein>
<evidence type="ECO:0000256" key="1">
    <source>
        <dbReference type="SAM" id="MobiDB-lite"/>
    </source>
</evidence>
<feature type="compositionally biased region" description="Basic residues" evidence="1">
    <location>
        <begin position="348"/>
        <end position="358"/>
    </location>
</feature>
<feature type="region of interest" description="Disordered" evidence="1">
    <location>
        <begin position="1"/>
        <end position="64"/>
    </location>
</feature>
<dbReference type="Proteomes" id="UP001189429">
    <property type="component" value="Unassembled WGS sequence"/>
</dbReference>
<feature type="region of interest" description="Disordered" evidence="1">
    <location>
        <begin position="334"/>
        <end position="370"/>
    </location>
</feature>
<evidence type="ECO:0000313" key="3">
    <source>
        <dbReference type="Proteomes" id="UP001189429"/>
    </source>
</evidence>
<comment type="caution">
    <text evidence="2">The sequence shown here is derived from an EMBL/GenBank/DDBJ whole genome shotgun (WGS) entry which is preliminary data.</text>
</comment>
<proteinExistence type="predicted"/>